<reference evidence="3" key="1">
    <citation type="journal article" date="2023" name="Plant J.">
        <title>Genome sequences and population genomics provide insights into the demographic history, inbreeding, and mutation load of two 'living fossil' tree species of Dipteronia.</title>
        <authorList>
            <person name="Feng Y."/>
            <person name="Comes H.P."/>
            <person name="Chen J."/>
            <person name="Zhu S."/>
            <person name="Lu R."/>
            <person name="Zhang X."/>
            <person name="Li P."/>
            <person name="Qiu J."/>
            <person name="Olsen K.M."/>
            <person name="Qiu Y."/>
        </authorList>
    </citation>
    <scope>NUCLEOTIDE SEQUENCE</scope>
    <source>
        <strain evidence="3">KIB01</strain>
    </source>
</reference>
<feature type="compositionally biased region" description="Acidic residues" evidence="1">
    <location>
        <begin position="20"/>
        <end position="36"/>
    </location>
</feature>
<proteinExistence type="predicted"/>
<dbReference type="EMBL" id="JANJYI010000005">
    <property type="protein sequence ID" value="KAK2647892.1"/>
    <property type="molecule type" value="Genomic_DNA"/>
</dbReference>
<keyword evidence="4" id="KW-1185">Reference proteome</keyword>
<gene>
    <name evidence="2" type="ORF">Ddye_015379</name>
    <name evidence="3" type="ORF">Ddye_015381</name>
</gene>
<feature type="region of interest" description="Disordered" evidence="1">
    <location>
        <begin position="1"/>
        <end position="44"/>
    </location>
</feature>
<comment type="caution">
    <text evidence="3">The sequence shown here is derived from an EMBL/GenBank/DDBJ whole genome shotgun (WGS) entry which is preliminary data.</text>
</comment>
<protein>
    <submittedName>
        <fullName evidence="3">Uncharacterized protein</fullName>
    </submittedName>
</protein>
<evidence type="ECO:0000256" key="1">
    <source>
        <dbReference type="SAM" id="MobiDB-lite"/>
    </source>
</evidence>
<accession>A0AAD9U563</accession>
<evidence type="ECO:0000313" key="3">
    <source>
        <dbReference type="EMBL" id="KAK2647892.1"/>
    </source>
</evidence>
<evidence type="ECO:0000313" key="4">
    <source>
        <dbReference type="Proteomes" id="UP001280121"/>
    </source>
</evidence>
<sequence>MKNEQRLFDNWPSIERAQTEEENEWAQGSDESDGQSDDNSLVMNDSSDEDIVARYCHENQWTPNPNGPIDLKEGHIFRNVKMVKDVVKRAKKRVLKTLTVDHVNSYAKVRKYANTVIAMNRNTNAKVMIDRN</sequence>
<dbReference type="EMBL" id="JANJYI010000005">
    <property type="protein sequence ID" value="KAK2647890.1"/>
    <property type="molecule type" value="Genomic_DNA"/>
</dbReference>
<organism evidence="3 4">
    <name type="scientific">Dipteronia dyeriana</name>
    <dbReference type="NCBI Taxonomy" id="168575"/>
    <lineage>
        <taxon>Eukaryota</taxon>
        <taxon>Viridiplantae</taxon>
        <taxon>Streptophyta</taxon>
        <taxon>Embryophyta</taxon>
        <taxon>Tracheophyta</taxon>
        <taxon>Spermatophyta</taxon>
        <taxon>Magnoliopsida</taxon>
        <taxon>eudicotyledons</taxon>
        <taxon>Gunneridae</taxon>
        <taxon>Pentapetalae</taxon>
        <taxon>rosids</taxon>
        <taxon>malvids</taxon>
        <taxon>Sapindales</taxon>
        <taxon>Sapindaceae</taxon>
        <taxon>Hippocastanoideae</taxon>
        <taxon>Acereae</taxon>
        <taxon>Dipteronia</taxon>
    </lineage>
</organism>
<dbReference type="AlphaFoldDB" id="A0AAD9U563"/>
<name>A0AAD9U563_9ROSI</name>
<dbReference type="Proteomes" id="UP001280121">
    <property type="component" value="Unassembled WGS sequence"/>
</dbReference>
<evidence type="ECO:0000313" key="2">
    <source>
        <dbReference type="EMBL" id="KAK2647890.1"/>
    </source>
</evidence>